<protein>
    <submittedName>
        <fullName evidence="2">Uncharacterized protein</fullName>
    </submittedName>
</protein>
<feature type="compositionally biased region" description="Basic and acidic residues" evidence="1">
    <location>
        <begin position="7"/>
        <end position="24"/>
    </location>
</feature>
<reference evidence="2 3" key="1">
    <citation type="submission" date="2020-11" db="EMBL/GenBank/DDBJ databases">
        <title>Pseudomonas fulva producing VIM-24.</title>
        <authorList>
            <person name="Liu S."/>
        </authorList>
    </citation>
    <scope>NUCLEOTIDE SEQUENCE [LARGE SCALE GENOMIC DNA]</scope>
    <source>
        <strain evidence="2 3">ZDHY414</strain>
    </source>
</reference>
<gene>
    <name evidence="2" type="ORF">IZU98_13535</name>
</gene>
<dbReference type="AlphaFoldDB" id="A0A7S9L4K6"/>
<dbReference type="EMBL" id="CP064946">
    <property type="protein sequence ID" value="QPH47437.1"/>
    <property type="molecule type" value="Genomic_DNA"/>
</dbReference>
<sequence>MTNIDTIRAEFERTNARDHRREPPKGNNYTDPLVQADWESFQKGWEASRNSMCVKNPFELIIGDPDGQWAHEVAEKSLRAQGFTVVG</sequence>
<feature type="region of interest" description="Disordered" evidence="1">
    <location>
        <begin position="1"/>
        <end position="32"/>
    </location>
</feature>
<dbReference type="RefSeq" id="WP_196110003.1">
    <property type="nucleotide sequence ID" value="NZ_CP064943.1"/>
</dbReference>
<name>A0A7S9L4K6_9PSED</name>
<evidence type="ECO:0000313" key="3">
    <source>
        <dbReference type="Proteomes" id="UP000594430"/>
    </source>
</evidence>
<proteinExistence type="predicted"/>
<accession>A0A7S9L4K6</accession>
<evidence type="ECO:0000256" key="1">
    <source>
        <dbReference type="SAM" id="MobiDB-lite"/>
    </source>
</evidence>
<dbReference type="InterPro" id="IPR058601">
    <property type="entry name" value="Phage_phiTE_015-like"/>
</dbReference>
<evidence type="ECO:0000313" key="2">
    <source>
        <dbReference type="EMBL" id="QPH47437.1"/>
    </source>
</evidence>
<dbReference type="Pfam" id="PF26207">
    <property type="entry name" value="Phage_phiTE_015"/>
    <property type="match status" value="1"/>
</dbReference>
<organism evidence="2 3">
    <name type="scientific">Pseudomonas fulva</name>
    <dbReference type="NCBI Taxonomy" id="47880"/>
    <lineage>
        <taxon>Bacteria</taxon>
        <taxon>Pseudomonadati</taxon>
        <taxon>Pseudomonadota</taxon>
        <taxon>Gammaproteobacteria</taxon>
        <taxon>Pseudomonadales</taxon>
        <taxon>Pseudomonadaceae</taxon>
        <taxon>Pseudomonas</taxon>
    </lineage>
</organism>
<dbReference type="Proteomes" id="UP000594430">
    <property type="component" value="Chromosome"/>
</dbReference>